<reference evidence="7 8" key="3">
    <citation type="submission" date="2019-11" db="EMBL/GenBank/DDBJ databases">
        <title>A de novo genome assembly of a pear dwarfing rootstock.</title>
        <authorList>
            <person name="Wang F."/>
            <person name="Wang J."/>
            <person name="Li S."/>
            <person name="Zhang Y."/>
            <person name="Fang M."/>
            <person name="Ma L."/>
            <person name="Zhao Y."/>
            <person name="Jiang S."/>
        </authorList>
    </citation>
    <scope>NUCLEOTIDE SEQUENCE [LARGE SCALE GENOMIC DNA]</scope>
    <source>
        <strain evidence="7">S2</strain>
        <tissue evidence="7">Leaf</tissue>
    </source>
</reference>
<evidence type="ECO:0000256" key="4">
    <source>
        <dbReference type="ARBA" id="ARBA00022989"/>
    </source>
</evidence>
<dbReference type="GO" id="GO:0022857">
    <property type="term" value="F:transmembrane transporter activity"/>
    <property type="evidence" value="ECO:0007669"/>
    <property type="project" value="InterPro"/>
</dbReference>
<dbReference type="PANTHER" id="PTHR48020">
    <property type="entry name" value="PROTON MYO-INOSITOL COTRANSPORTER"/>
    <property type="match status" value="1"/>
</dbReference>
<feature type="transmembrane region" description="Helical" evidence="6">
    <location>
        <begin position="42"/>
        <end position="60"/>
    </location>
</feature>
<dbReference type="AlphaFoldDB" id="A0A5N5HHB3"/>
<dbReference type="Pfam" id="PF00083">
    <property type="entry name" value="Sugar_tr"/>
    <property type="match status" value="1"/>
</dbReference>
<accession>A0A5N5HHB3</accession>
<comment type="caution">
    <text evidence="7">The sequence shown here is derived from an EMBL/GenBank/DDBJ whole genome shotgun (WGS) entry which is preliminary data.</text>
</comment>
<dbReference type="SUPFAM" id="SSF103473">
    <property type="entry name" value="MFS general substrate transporter"/>
    <property type="match status" value="1"/>
</dbReference>
<evidence type="ECO:0000313" key="7">
    <source>
        <dbReference type="EMBL" id="KAB2626267.1"/>
    </source>
</evidence>
<dbReference type="InterPro" id="IPR005828">
    <property type="entry name" value="MFS_sugar_transport-like"/>
</dbReference>
<dbReference type="GO" id="GO:0016020">
    <property type="term" value="C:membrane"/>
    <property type="evidence" value="ECO:0007669"/>
    <property type="project" value="UniProtKB-SubCell"/>
</dbReference>
<dbReference type="OrthoDB" id="6339427at2759"/>
<reference evidence="7 8" key="1">
    <citation type="submission" date="2019-09" db="EMBL/GenBank/DDBJ databases">
        <authorList>
            <person name="Ou C."/>
        </authorList>
    </citation>
    <scope>NUCLEOTIDE SEQUENCE [LARGE SCALE GENOMIC DNA]</scope>
    <source>
        <strain evidence="7">S2</strain>
        <tissue evidence="7">Leaf</tissue>
    </source>
</reference>
<dbReference type="PANTHER" id="PTHR48020:SF35">
    <property type="entry name" value="SUGAR TRANSPORTER"/>
    <property type="match status" value="1"/>
</dbReference>
<reference evidence="8" key="2">
    <citation type="submission" date="2019-10" db="EMBL/GenBank/DDBJ databases">
        <title>A de novo genome assembly of a pear dwarfing rootstock.</title>
        <authorList>
            <person name="Wang F."/>
            <person name="Wang J."/>
            <person name="Li S."/>
            <person name="Zhang Y."/>
            <person name="Fang M."/>
            <person name="Ma L."/>
            <person name="Zhao Y."/>
            <person name="Jiang S."/>
        </authorList>
    </citation>
    <scope>NUCLEOTIDE SEQUENCE [LARGE SCALE GENOMIC DNA]</scope>
</reference>
<dbReference type="Proteomes" id="UP000327157">
    <property type="component" value="Chromosome 16"/>
</dbReference>
<evidence type="ECO:0000256" key="6">
    <source>
        <dbReference type="SAM" id="Phobius"/>
    </source>
</evidence>
<evidence type="ECO:0000256" key="2">
    <source>
        <dbReference type="ARBA" id="ARBA00022448"/>
    </source>
</evidence>
<keyword evidence="5 6" id="KW-0472">Membrane</keyword>
<dbReference type="InterPro" id="IPR050814">
    <property type="entry name" value="Myo-inositol_Transporter"/>
</dbReference>
<sequence length="121" mass="13431">MAYGPIPNILYSEIFPTRVRGMCIAICALVYWTGDNLSPTPGAFGVYAMICVISLVFVFLKAPETKGMPLELSFYMGIRYLGNSSHMGLEILRQPPPMQNSAPPIQISRRNLNMSGYPLQN</sequence>
<proteinExistence type="predicted"/>
<keyword evidence="2" id="KW-0813">Transport</keyword>
<protein>
    <submittedName>
        <fullName evidence="7">Monosaccharide-sensing protein 2</fullName>
    </submittedName>
</protein>
<dbReference type="EMBL" id="SMOL01000160">
    <property type="protein sequence ID" value="KAB2626267.1"/>
    <property type="molecule type" value="Genomic_DNA"/>
</dbReference>
<dbReference type="Gene3D" id="1.20.1250.20">
    <property type="entry name" value="MFS general substrate transporter like domains"/>
    <property type="match status" value="1"/>
</dbReference>
<evidence type="ECO:0000256" key="3">
    <source>
        <dbReference type="ARBA" id="ARBA00022692"/>
    </source>
</evidence>
<name>A0A5N5HHB3_9ROSA</name>
<keyword evidence="3 6" id="KW-0812">Transmembrane</keyword>
<organism evidence="7 8">
    <name type="scientific">Pyrus ussuriensis x Pyrus communis</name>
    <dbReference type="NCBI Taxonomy" id="2448454"/>
    <lineage>
        <taxon>Eukaryota</taxon>
        <taxon>Viridiplantae</taxon>
        <taxon>Streptophyta</taxon>
        <taxon>Embryophyta</taxon>
        <taxon>Tracheophyta</taxon>
        <taxon>Spermatophyta</taxon>
        <taxon>Magnoliopsida</taxon>
        <taxon>eudicotyledons</taxon>
        <taxon>Gunneridae</taxon>
        <taxon>Pentapetalae</taxon>
        <taxon>rosids</taxon>
        <taxon>fabids</taxon>
        <taxon>Rosales</taxon>
        <taxon>Rosaceae</taxon>
        <taxon>Amygdaloideae</taxon>
        <taxon>Maleae</taxon>
        <taxon>Pyrus</taxon>
    </lineage>
</organism>
<gene>
    <name evidence="7" type="ORF">D8674_017927</name>
</gene>
<evidence type="ECO:0000256" key="1">
    <source>
        <dbReference type="ARBA" id="ARBA00004370"/>
    </source>
</evidence>
<keyword evidence="8" id="KW-1185">Reference proteome</keyword>
<dbReference type="InterPro" id="IPR036259">
    <property type="entry name" value="MFS_trans_sf"/>
</dbReference>
<keyword evidence="4 6" id="KW-1133">Transmembrane helix</keyword>
<comment type="subcellular location">
    <subcellularLocation>
        <location evidence="1">Membrane</location>
    </subcellularLocation>
</comment>
<evidence type="ECO:0000256" key="5">
    <source>
        <dbReference type="ARBA" id="ARBA00023136"/>
    </source>
</evidence>
<evidence type="ECO:0000313" key="8">
    <source>
        <dbReference type="Proteomes" id="UP000327157"/>
    </source>
</evidence>